<dbReference type="AlphaFoldDB" id="D8UJB0"/>
<dbReference type="FunCoup" id="D8UJB0">
    <property type="interactions" value="44"/>
</dbReference>
<dbReference type="GeneID" id="9628193"/>
<dbReference type="STRING" id="3068.D8UJB0"/>
<dbReference type="PANTHER" id="PTHR16007">
    <property type="entry name" value="EPIDIDYMAL MEMBRANE PROTEIN E9-RELATED"/>
    <property type="match status" value="1"/>
</dbReference>
<evidence type="ECO:0000256" key="4">
    <source>
        <dbReference type="ARBA" id="ARBA00022989"/>
    </source>
</evidence>
<dbReference type="GO" id="GO:0016020">
    <property type="term" value="C:membrane"/>
    <property type="evidence" value="ECO:0007669"/>
    <property type="project" value="UniProtKB-SubCell"/>
</dbReference>
<organism evidence="8">
    <name type="scientific">Volvox carteri f. nagariensis</name>
    <dbReference type="NCBI Taxonomy" id="3068"/>
    <lineage>
        <taxon>Eukaryota</taxon>
        <taxon>Viridiplantae</taxon>
        <taxon>Chlorophyta</taxon>
        <taxon>core chlorophytes</taxon>
        <taxon>Chlorophyceae</taxon>
        <taxon>CS clade</taxon>
        <taxon>Chlamydomonadales</taxon>
        <taxon>Volvocaceae</taxon>
        <taxon>Volvox</taxon>
    </lineage>
</organism>
<keyword evidence="5 6" id="KW-0472">Membrane</keyword>
<dbReference type="Pfam" id="PF04819">
    <property type="entry name" value="DUF716"/>
    <property type="match status" value="1"/>
</dbReference>
<feature type="transmembrane region" description="Helical" evidence="6">
    <location>
        <begin position="216"/>
        <end position="233"/>
    </location>
</feature>
<proteinExistence type="inferred from homology"/>
<feature type="transmembrane region" description="Helical" evidence="6">
    <location>
        <begin position="245"/>
        <end position="263"/>
    </location>
</feature>
<dbReference type="KEGG" id="vcn:VOLCADRAFT_121751"/>
<evidence type="ECO:0000313" key="7">
    <source>
        <dbReference type="EMBL" id="EFJ40190.1"/>
    </source>
</evidence>
<dbReference type="Proteomes" id="UP000001058">
    <property type="component" value="Unassembled WGS sequence"/>
</dbReference>
<keyword evidence="4 6" id="KW-1133">Transmembrane helix</keyword>
<comment type="similarity">
    <text evidence="2">Belongs to the TMEM45 family.</text>
</comment>
<protein>
    <submittedName>
        <fullName evidence="7">Uncharacterized protein</fullName>
    </submittedName>
</protein>
<evidence type="ECO:0000256" key="5">
    <source>
        <dbReference type="ARBA" id="ARBA00023136"/>
    </source>
</evidence>
<dbReference type="RefSeq" id="XP_002958734.1">
    <property type="nucleotide sequence ID" value="XM_002958688.1"/>
</dbReference>
<evidence type="ECO:0000256" key="1">
    <source>
        <dbReference type="ARBA" id="ARBA00004141"/>
    </source>
</evidence>
<dbReference type="InterPro" id="IPR042127">
    <property type="entry name" value="TMEM45"/>
</dbReference>
<dbReference type="InParanoid" id="D8UJB0"/>
<dbReference type="OrthoDB" id="551896at2759"/>
<keyword evidence="3 6" id="KW-0812">Transmembrane</keyword>
<dbReference type="PANTHER" id="PTHR16007:SF15">
    <property type="entry name" value="TRANSMEMBRANE PROTEIN 45B"/>
    <property type="match status" value="1"/>
</dbReference>
<evidence type="ECO:0000256" key="3">
    <source>
        <dbReference type="ARBA" id="ARBA00022692"/>
    </source>
</evidence>
<evidence type="ECO:0000256" key="6">
    <source>
        <dbReference type="SAM" id="Phobius"/>
    </source>
</evidence>
<evidence type="ECO:0000256" key="2">
    <source>
        <dbReference type="ARBA" id="ARBA00006948"/>
    </source>
</evidence>
<reference evidence="7 8" key="1">
    <citation type="journal article" date="2010" name="Science">
        <title>Genomic analysis of organismal complexity in the multicellular green alga Volvox carteri.</title>
        <authorList>
            <person name="Prochnik S.E."/>
            <person name="Umen J."/>
            <person name="Nedelcu A.M."/>
            <person name="Hallmann A."/>
            <person name="Miller S.M."/>
            <person name="Nishii I."/>
            <person name="Ferris P."/>
            <person name="Kuo A."/>
            <person name="Mitros T."/>
            <person name="Fritz-Laylin L.K."/>
            <person name="Hellsten U."/>
            <person name="Chapman J."/>
            <person name="Simakov O."/>
            <person name="Rensing S.A."/>
            <person name="Terry A."/>
            <person name="Pangilinan J."/>
            <person name="Kapitonov V."/>
            <person name="Jurka J."/>
            <person name="Salamov A."/>
            <person name="Shapiro H."/>
            <person name="Schmutz J."/>
            <person name="Grimwood J."/>
            <person name="Lindquist E."/>
            <person name="Lucas S."/>
            <person name="Grigoriev I.V."/>
            <person name="Schmitt R."/>
            <person name="Kirk D."/>
            <person name="Rokhsar D.S."/>
        </authorList>
    </citation>
    <scope>NUCLEOTIDE SEQUENCE [LARGE SCALE GENOMIC DNA]</scope>
    <source>
        <strain evidence="8">f. Nagariensis / Eve</strain>
    </source>
</reference>
<keyword evidence="8" id="KW-1185">Reference proteome</keyword>
<sequence>MLYGDSLKRILRRKETCTRRIGFIFPKENVYTSSQDGGKPGKREQMHGSLPYTPSSWIGHFGPGIIMIIWGLHWMQGTFRNYFSSQRNKGQDYQARTTYNLWRFPAVSESMCKTFLPMIAMSIELYFAHRGGWRTLVCPAGTKREGRFYGPHMGNWQHAAMYPPVILSGLVDLVGMEVELPRGTQQVFLFLAFLCESLLMGLHKKHTPLDIAVHSVLFYTMMATAVMVLLEAIHPRSFLLSCGRVVTMLVQGGWFVMAAHILFEGVPAWIEDGGEDMAPAMMAPVYFVAIIVVSLFLVFLAYLAFHTYYKYMDSSIACYERAGLLDEDRIDGRPTPHAVPMATLSGNSGTSCHV</sequence>
<dbReference type="eggNOG" id="ENOG502R2AA">
    <property type="taxonomic scope" value="Eukaryota"/>
</dbReference>
<comment type="subcellular location">
    <subcellularLocation>
        <location evidence="1">Membrane</location>
        <topology evidence="1">Multi-pass membrane protein</topology>
    </subcellularLocation>
</comment>
<evidence type="ECO:0000313" key="8">
    <source>
        <dbReference type="Proteomes" id="UP000001058"/>
    </source>
</evidence>
<name>D8UJB0_VOLCA</name>
<gene>
    <name evidence="7" type="ORF">VOLCADRAFT_121751</name>
</gene>
<accession>D8UJB0</accession>
<dbReference type="InterPro" id="IPR006904">
    <property type="entry name" value="DUF716"/>
</dbReference>
<feature type="transmembrane region" description="Helical" evidence="6">
    <location>
        <begin position="283"/>
        <end position="305"/>
    </location>
</feature>
<feature type="transmembrane region" description="Helical" evidence="6">
    <location>
        <begin position="57"/>
        <end position="75"/>
    </location>
</feature>
<dbReference type="EMBL" id="GL378424">
    <property type="protein sequence ID" value="EFJ40190.1"/>
    <property type="molecule type" value="Genomic_DNA"/>
</dbReference>